<dbReference type="EMBL" id="JAJJMB010003726">
    <property type="protein sequence ID" value="KAI3945752.1"/>
    <property type="molecule type" value="Genomic_DNA"/>
</dbReference>
<dbReference type="InterPro" id="IPR011990">
    <property type="entry name" value="TPR-like_helical_dom_sf"/>
</dbReference>
<evidence type="ECO:0000313" key="2">
    <source>
        <dbReference type="EMBL" id="KAI3945752.1"/>
    </source>
</evidence>
<proteinExistence type="predicted"/>
<dbReference type="Pfam" id="PF00856">
    <property type="entry name" value="SET"/>
    <property type="match status" value="1"/>
</dbReference>
<dbReference type="PANTHER" id="PTHR47780">
    <property type="entry name" value="PROTEIN SET DOMAIN GROUP 41"/>
    <property type="match status" value="1"/>
</dbReference>
<dbReference type="InterPro" id="IPR046341">
    <property type="entry name" value="SET_dom_sf"/>
</dbReference>
<feature type="domain" description="SET" evidence="1">
    <location>
        <begin position="141"/>
        <end position="303"/>
    </location>
</feature>
<dbReference type="CDD" id="cd20071">
    <property type="entry name" value="SET_SMYD"/>
    <property type="match status" value="1"/>
</dbReference>
<dbReference type="Proteomes" id="UP001202328">
    <property type="component" value="Unassembled WGS sequence"/>
</dbReference>
<dbReference type="Gene3D" id="2.170.270.10">
    <property type="entry name" value="SET domain"/>
    <property type="match status" value="1"/>
</dbReference>
<name>A0AAD4TAJ5_9MAGN</name>
<protein>
    <recommendedName>
        <fullName evidence="1">SET domain-containing protein</fullName>
    </recommendedName>
</protein>
<dbReference type="PANTHER" id="PTHR47780:SF1">
    <property type="entry name" value="PROTEIN SET DOMAIN GROUP 41"/>
    <property type="match status" value="1"/>
</dbReference>
<evidence type="ECO:0000313" key="3">
    <source>
        <dbReference type="Proteomes" id="UP001202328"/>
    </source>
</evidence>
<sequence>MEMRAVEDIEDIGEDLTHQIPPIAFSLSDSFLHSHCSSCFHPLNNPNKFPPLHPNNSNPIDPNSIPSIFYCSQICSSLDSYTHFFSGEFHLFSIIQSQPNILSNTTTTTDIRTALRLLFFFENFGFLSSNGRICGLLSNIEKFENEDDDDEEDEILGRIKDGGRLMAMARRMRDGGVSGVYELKEDNLVEEIVLGQVLMNSVEVQGDEECYLGNAIYGPNFSWINHSCSPNACYRFLLSGSELVKEYDDSKLRIEAAGDETVLKTWVCDESKFNNGICGYGPRMVVRSTKPIKKGEEVCITYTDLLQPTAIRRSELWSKYCFYCCCLRCSSSPPTYIDNLLQESASVHLKESNTYSKEACEELTDRMDDIISEYLLVGNPKSCCVKLENILKGFQEEQLKEEPSSLQNLKLHPLHHLSINAYIVLASAYKIHANNLSALHSEIDNHISEVFELSKTSAAYYILLAGVTHHLFLSESSLIPVAAHFWINAGESLLNLVRSLPPKTAGLNSSSKISDKCRSKCMLMDRLGYDLGSDLSRSKSRRFEFIDITSSFLACVSNIMPTVWHFLIDTHHHCYFKYIKDPMDFSLLGIISSPKLIESQTLLGNTDSSCVHRRCIIFEDTGGGVDKQRSNIAQLGIHCLLYGEFLASICYSSDCYLNKYVRNLLFDNRWI</sequence>
<dbReference type="CDD" id="cd08161">
    <property type="entry name" value="SET"/>
    <property type="match status" value="1"/>
</dbReference>
<evidence type="ECO:0000259" key="1">
    <source>
        <dbReference type="PROSITE" id="PS50280"/>
    </source>
</evidence>
<comment type="caution">
    <text evidence="2">The sequence shown here is derived from an EMBL/GenBank/DDBJ whole genome shotgun (WGS) entry which is preliminary data.</text>
</comment>
<reference evidence="2" key="1">
    <citation type="submission" date="2022-04" db="EMBL/GenBank/DDBJ databases">
        <title>A functionally conserved STORR gene fusion in Papaver species that diverged 16.8 million years ago.</title>
        <authorList>
            <person name="Catania T."/>
        </authorList>
    </citation>
    <scope>NUCLEOTIDE SEQUENCE</scope>
    <source>
        <strain evidence="2">S-188037</strain>
    </source>
</reference>
<dbReference type="PROSITE" id="PS50280">
    <property type="entry name" value="SET"/>
    <property type="match status" value="1"/>
</dbReference>
<organism evidence="2 3">
    <name type="scientific">Papaver atlanticum</name>
    <dbReference type="NCBI Taxonomy" id="357466"/>
    <lineage>
        <taxon>Eukaryota</taxon>
        <taxon>Viridiplantae</taxon>
        <taxon>Streptophyta</taxon>
        <taxon>Embryophyta</taxon>
        <taxon>Tracheophyta</taxon>
        <taxon>Spermatophyta</taxon>
        <taxon>Magnoliopsida</taxon>
        <taxon>Ranunculales</taxon>
        <taxon>Papaveraceae</taxon>
        <taxon>Papaveroideae</taxon>
        <taxon>Papaver</taxon>
    </lineage>
</organism>
<dbReference type="SUPFAM" id="SSF82199">
    <property type="entry name" value="SET domain"/>
    <property type="match status" value="1"/>
</dbReference>
<dbReference type="InterPro" id="IPR001214">
    <property type="entry name" value="SET_dom"/>
</dbReference>
<gene>
    <name evidence="2" type="ORF">MKW98_023026</name>
</gene>
<accession>A0AAD4TAJ5</accession>
<dbReference type="AlphaFoldDB" id="A0AAD4TAJ5"/>
<keyword evidence="3" id="KW-1185">Reference proteome</keyword>
<dbReference type="Gene3D" id="1.25.40.10">
    <property type="entry name" value="Tetratricopeptide repeat domain"/>
    <property type="match status" value="1"/>
</dbReference>